<dbReference type="Pfam" id="PF20150">
    <property type="entry name" value="2EXR"/>
    <property type="match status" value="1"/>
</dbReference>
<evidence type="ECO:0000313" key="3">
    <source>
        <dbReference type="Proteomes" id="UP000076874"/>
    </source>
</evidence>
<evidence type="ECO:0000259" key="1">
    <source>
        <dbReference type="Pfam" id="PF20150"/>
    </source>
</evidence>
<evidence type="ECO:0000313" key="2">
    <source>
        <dbReference type="EMBL" id="OAA60343.1"/>
    </source>
</evidence>
<dbReference type="AlphaFoldDB" id="A0A167T913"/>
<proteinExistence type="predicted"/>
<accession>A0A167T913</accession>
<comment type="caution">
    <text evidence="2">The sequence shown here is derived from an EMBL/GenBank/DDBJ whole genome shotgun (WGS) entry which is preliminary data.</text>
</comment>
<gene>
    <name evidence="2" type="ORF">SPI_05467</name>
</gene>
<dbReference type="Proteomes" id="UP000076874">
    <property type="component" value="Unassembled WGS sequence"/>
</dbReference>
<organism evidence="2 3">
    <name type="scientific">Niveomyces insectorum RCEF 264</name>
    <dbReference type="NCBI Taxonomy" id="1081102"/>
    <lineage>
        <taxon>Eukaryota</taxon>
        <taxon>Fungi</taxon>
        <taxon>Dikarya</taxon>
        <taxon>Ascomycota</taxon>
        <taxon>Pezizomycotina</taxon>
        <taxon>Sordariomycetes</taxon>
        <taxon>Hypocreomycetidae</taxon>
        <taxon>Hypocreales</taxon>
        <taxon>Cordycipitaceae</taxon>
        <taxon>Niveomyces</taxon>
    </lineage>
</organism>
<dbReference type="OrthoDB" id="3596450at2759"/>
<dbReference type="EMBL" id="AZHD01000009">
    <property type="protein sequence ID" value="OAA60343.1"/>
    <property type="molecule type" value="Genomic_DNA"/>
</dbReference>
<keyword evidence="3" id="KW-1185">Reference proteome</keyword>
<sequence length="288" mass="32261">MTSHTQAPRLAQVQVNLSELRGKLFKAHTDLKEKTDRIQRPSSLHFSVLGIRNNTIMYFLRGLELDTAAGRLAKTVSLIYKFAAKEEARDAGSTSDEQLHETRFRCFPSLPPEVQLMIWAAAAQPPPCAHYFATFDLALALDGREPAAYFKADRGLWRACRASREVVMRAYEKRQAYFCTTASDCLTRSKPEEAQHRRLARLNKGMRHFRKQVHGLHAGNLSALAQALHINSTWPSPLQGRKVRKVQASGVCGPGPVHFREPDCVQAAPLAALDKICADVERIDLFNS</sequence>
<protein>
    <recommendedName>
        <fullName evidence="1">2EXR domain-containing protein</fullName>
    </recommendedName>
</protein>
<feature type="domain" description="2EXR" evidence="1">
    <location>
        <begin position="104"/>
        <end position="178"/>
    </location>
</feature>
<dbReference type="InterPro" id="IPR045518">
    <property type="entry name" value="2EXR"/>
</dbReference>
<reference evidence="2 3" key="1">
    <citation type="journal article" date="2016" name="Genome Biol. Evol.">
        <title>Divergent and convergent evolution of fungal pathogenicity.</title>
        <authorList>
            <person name="Shang Y."/>
            <person name="Xiao G."/>
            <person name="Zheng P."/>
            <person name="Cen K."/>
            <person name="Zhan S."/>
            <person name="Wang C."/>
        </authorList>
    </citation>
    <scope>NUCLEOTIDE SEQUENCE [LARGE SCALE GENOMIC DNA]</scope>
    <source>
        <strain evidence="2 3">RCEF 264</strain>
    </source>
</reference>
<name>A0A167T913_9HYPO</name>